<gene>
    <name evidence="1" type="ORF">LAESUDRAFT_754690</name>
</gene>
<dbReference type="Proteomes" id="UP000076871">
    <property type="component" value="Unassembled WGS sequence"/>
</dbReference>
<sequence length="97" mass="11221">MDWAHSGSNLKSLAEIKRLVDDEWKHLDNLDDAEASRPFLDADGWREETVEIPLPKEQTQFDSEEQCPHFKVSGIYLRNLLQIIKTTCEDPEAKSHN</sequence>
<protein>
    <submittedName>
        <fullName evidence="1">Uncharacterized protein</fullName>
    </submittedName>
</protein>
<name>A0A165HUC1_9APHY</name>
<organism evidence="1 2">
    <name type="scientific">Laetiporus sulphureus 93-53</name>
    <dbReference type="NCBI Taxonomy" id="1314785"/>
    <lineage>
        <taxon>Eukaryota</taxon>
        <taxon>Fungi</taxon>
        <taxon>Dikarya</taxon>
        <taxon>Basidiomycota</taxon>
        <taxon>Agaricomycotina</taxon>
        <taxon>Agaricomycetes</taxon>
        <taxon>Polyporales</taxon>
        <taxon>Laetiporus</taxon>
    </lineage>
</organism>
<proteinExistence type="predicted"/>
<dbReference type="STRING" id="1314785.A0A165HUC1"/>
<keyword evidence="2" id="KW-1185">Reference proteome</keyword>
<dbReference type="GeneID" id="63828949"/>
<evidence type="ECO:0000313" key="2">
    <source>
        <dbReference type="Proteomes" id="UP000076871"/>
    </source>
</evidence>
<evidence type="ECO:0000313" key="1">
    <source>
        <dbReference type="EMBL" id="KZT12197.1"/>
    </source>
</evidence>
<reference evidence="1 2" key="1">
    <citation type="journal article" date="2016" name="Mol. Biol. Evol.">
        <title>Comparative Genomics of Early-Diverging Mushroom-Forming Fungi Provides Insights into the Origins of Lignocellulose Decay Capabilities.</title>
        <authorList>
            <person name="Nagy L.G."/>
            <person name="Riley R."/>
            <person name="Tritt A."/>
            <person name="Adam C."/>
            <person name="Daum C."/>
            <person name="Floudas D."/>
            <person name="Sun H."/>
            <person name="Yadav J.S."/>
            <person name="Pangilinan J."/>
            <person name="Larsson K.H."/>
            <person name="Matsuura K."/>
            <person name="Barry K."/>
            <person name="Labutti K."/>
            <person name="Kuo R."/>
            <person name="Ohm R.A."/>
            <person name="Bhattacharya S.S."/>
            <person name="Shirouzu T."/>
            <person name="Yoshinaga Y."/>
            <person name="Martin F.M."/>
            <person name="Grigoriev I.V."/>
            <person name="Hibbett D.S."/>
        </authorList>
    </citation>
    <scope>NUCLEOTIDE SEQUENCE [LARGE SCALE GENOMIC DNA]</scope>
    <source>
        <strain evidence="1 2">93-53</strain>
    </source>
</reference>
<dbReference type="EMBL" id="KV427606">
    <property type="protein sequence ID" value="KZT12197.1"/>
    <property type="molecule type" value="Genomic_DNA"/>
</dbReference>
<dbReference type="AlphaFoldDB" id="A0A165HUC1"/>
<dbReference type="OrthoDB" id="3208495at2759"/>
<accession>A0A165HUC1</accession>
<dbReference type="RefSeq" id="XP_040769845.1">
    <property type="nucleotide sequence ID" value="XM_040911921.1"/>
</dbReference>
<dbReference type="InParanoid" id="A0A165HUC1"/>